<feature type="coiled-coil region" evidence="3">
    <location>
        <begin position="146"/>
        <end position="371"/>
    </location>
</feature>
<dbReference type="EMBL" id="JNBR01000079">
    <property type="protein sequence ID" value="OQR98824.1"/>
    <property type="molecule type" value="Genomic_DNA"/>
</dbReference>
<dbReference type="Pfam" id="PF14772">
    <property type="entry name" value="NYD-SP28"/>
    <property type="match status" value="1"/>
</dbReference>
<reference evidence="7 8" key="1">
    <citation type="journal article" date="2014" name="Genome Biol. Evol.">
        <title>The secreted proteins of Achlya hypogyna and Thraustotheca clavata identify the ancestral oomycete secretome and reveal gene acquisitions by horizontal gene transfer.</title>
        <authorList>
            <person name="Misner I."/>
            <person name="Blouin N."/>
            <person name="Leonard G."/>
            <person name="Richards T.A."/>
            <person name="Lane C.E."/>
        </authorList>
    </citation>
    <scope>NUCLEOTIDE SEQUENCE [LARGE SCALE GENOMIC DNA]</scope>
    <source>
        <strain evidence="7 8">ATCC 48635</strain>
    </source>
</reference>
<comment type="similarity">
    <text evidence="1">Belongs to the DRC1 family.</text>
</comment>
<evidence type="ECO:0000256" key="4">
    <source>
        <dbReference type="SAM" id="MobiDB-lite"/>
    </source>
</evidence>
<sequence length="675" mass="78089">MDIKTEGDGNDRETRIAARRGRIDVRNASKDDESKKKKTTAGDAKKMSRGSQQIADSLNQLDRRKLAGIQEVTDVRVRADDKENIRRIDEEERKQKRIEKLQQEAITSGSRNAAVEMRWADLYDYNMPQELYKQLQAQQEACSEILESKDNLIKDFQAQLKAKDEEYVIALKVEAEDVEALVDRMSQQYREMQEEYELELEQIEEAFLKERDELISSNKAEIDSLFEKRREMEMTYMEAKQARDEQSQKEIEDLRVKDAEDYNKLKIKLETDIQTLEQQLEEMRATYQLNTEKLEYNYRVLTERDMENSATLSQQKRKLGRLKDALSALIQKYTQTDTAQRHQNTELTEEYRRITKQYKDLQKKFQHFEENDSRKYDEVWAMHEAEALEQISKVLQADRIIHEQQLGLVWVPPACDLRSVDAVVLRKQQLDDATAKASEAPDQTAAAPDRRISSAKLKYMLQLLSAEAGFLVHGPVREALEAMDDDEAELVRADAILKSLGVETEADMERLLSFFFHDARDDARPGADLAKRLGLKIHPDDVIQAIKAFVQELGEEKKARGSRGARRLKEKLEEEKAQLSGAALSYRKDHQSFWLRAQRVLPAQSHRVWTSLETGLTAYLQVLKQRKGLIEEVSELQAQNVELKGLLRQYLGAAVNEELLIPPTQMIRVQDPPTQ</sequence>
<keyword evidence="8" id="KW-1185">Reference proteome</keyword>
<dbReference type="GO" id="GO:0070286">
    <property type="term" value="P:axonemal dynein complex assembly"/>
    <property type="evidence" value="ECO:0007669"/>
    <property type="project" value="InterPro"/>
</dbReference>
<evidence type="ECO:0000259" key="6">
    <source>
        <dbReference type="Pfam" id="PF14775"/>
    </source>
</evidence>
<evidence type="ECO:0000256" key="3">
    <source>
        <dbReference type="SAM" id="Coils"/>
    </source>
</evidence>
<dbReference type="Proteomes" id="UP000243579">
    <property type="component" value="Unassembled WGS sequence"/>
</dbReference>
<protein>
    <recommendedName>
        <fullName evidence="9">Dynein regulatory complex protein 1</fullName>
    </recommendedName>
</protein>
<organism evidence="7 8">
    <name type="scientific">Achlya hypogyna</name>
    <name type="common">Oomycete</name>
    <name type="synonym">Protoachlya hypogyna</name>
    <dbReference type="NCBI Taxonomy" id="1202772"/>
    <lineage>
        <taxon>Eukaryota</taxon>
        <taxon>Sar</taxon>
        <taxon>Stramenopiles</taxon>
        <taxon>Oomycota</taxon>
        <taxon>Saprolegniomycetes</taxon>
        <taxon>Saprolegniales</taxon>
        <taxon>Achlyaceae</taxon>
        <taxon>Achlya</taxon>
    </lineage>
</organism>
<feature type="domain" description="Dynein regulatory complex protein 1 C-terminal" evidence="6">
    <location>
        <begin position="593"/>
        <end position="651"/>
    </location>
</feature>
<dbReference type="GO" id="GO:0060285">
    <property type="term" value="P:cilium-dependent cell motility"/>
    <property type="evidence" value="ECO:0007669"/>
    <property type="project" value="TreeGrafter"/>
</dbReference>
<feature type="domain" description="Dynein regulatory complex protein 1/2 N-terminal" evidence="5">
    <location>
        <begin position="77"/>
        <end position="178"/>
    </location>
</feature>
<proteinExistence type="inferred from homology"/>
<dbReference type="OrthoDB" id="10260459at2759"/>
<gene>
    <name evidence="7" type="ORF">ACHHYP_07845</name>
</gene>
<dbReference type="InterPro" id="IPR039505">
    <property type="entry name" value="DRC1/2_N"/>
</dbReference>
<feature type="coiled-coil region" evidence="3">
    <location>
        <begin position="619"/>
        <end position="646"/>
    </location>
</feature>
<dbReference type="InterPro" id="IPR029440">
    <property type="entry name" value="DRC1_C"/>
</dbReference>
<feature type="region of interest" description="Disordered" evidence="4">
    <location>
        <begin position="1"/>
        <end position="59"/>
    </location>
</feature>
<dbReference type="GO" id="GO:0003352">
    <property type="term" value="P:regulation of cilium movement"/>
    <property type="evidence" value="ECO:0007669"/>
    <property type="project" value="TreeGrafter"/>
</dbReference>
<dbReference type="AlphaFoldDB" id="A0A1V9ZLF4"/>
<comment type="caution">
    <text evidence="7">The sequence shown here is derived from an EMBL/GenBank/DDBJ whole genome shotgun (WGS) entry which is preliminary data.</text>
</comment>
<evidence type="ECO:0008006" key="9">
    <source>
        <dbReference type="Google" id="ProtNLM"/>
    </source>
</evidence>
<evidence type="ECO:0000259" key="5">
    <source>
        <dbReference type="Pfam" id="PF14772"/>
    </source>
</evidence>
<feature type="compositionally biased region" description="Basic and acidic residues" evidence="4">
    <location>
        <begin position="1"/>
        <end position="35"/>
    </location>
</feature>
<evidence type="ECO:0000313" key="8">
    <source>
        <dbReference type="Proteomes" id="UP000243579"/>
    </source>
</evidence>
<dbReference type="PANTHER" id="PTHR21625:SF1">
    <property type="entry name" value="DYNEIN REGULATORY COMPLEX PROTEIN 1"/>
    <property type="match status" value="1"/>
</dbReference>
<accession>A0A1V9ZLF4</accession>
<feature type="compositionally biased region" description="Polar residues" evidence="4">
    <location>
        <begin position="49"/>
        <end position="59"/>
    </location>
</feature>
<dbReference type="GO" id="GO:0005858">
    <property type="term" value="C:axonemal dynein complex"/>
    <property type="evidence" value="ECO:0007669"/>
    <property type="project" value="InterPro"/>
</dbReference>
<dbReference type="PANTHER" id="PTHR21625">
    <property type="entry name" value="NYD-SP28 PROTEIN"/>
    <property type="match status" value="1"/>
</dbReference>
<dbReference type="STRING" id="1202772.A0A1V9ZLF4"/>
<evidence type="ECO:0000256" key="1">
    <source>
        <dbReference type="ARBA" id="ARBA00009688"/>
    </source>
</evidence>
<feature type="coiled-coil region" evidence="3">
    <location>
        <begin position="562"/>
        <end position="589"/>
    </location>
</feature>
<evidence type="ECO:0000256" key="2">
    <source>
        <dbReference type="ARBA" id="ARBA00023054"/>
    </source>
</evidence>
<evidence type="ECO:0000313" key="7">
    <source>
        <dbReference type="EMBL" id="OQR98824.1"/>
    </source>
</evidence>
<dbReference type="InterPro" id="IPR039750">
    <property type="entry name" value="DRC1/DRC2"/>
</dbReference>
<keyword evidence="2 3" id="KW-0175">Coiled coil</keyword>
<name>A0A1V9ZLF4_ACHHY</name>
<dbReference type="Pfam" id="PF14775">
    <property type="entry name" value="NYD-SP28_assoc"/>
    <property type="match status" value="1"/>
</dbReference>